<dbReference type="InterPro" id="IPR039422">
    <property type="entry name" value="MarR/SlyA-like"/>
</dbReference>
<evidence type="ECO:0000313" key="2">
    <source>
        <dbReference type="EMBL" id="SPF78046.1"/>
    </source>
</evidence>
<dbReference type="Gene3D" id="1.10.10.10">
    <property type="entry name" value="Winged helix-like DNA-binding domain superfamily/Winged helix DNA-binding domain"/>
    <property type="match status" value="1"/>
</dbReference>
<feature type="domain" description="HTH marR-type" evidence="1">
    <location>
        <begin position="24"/>
        <end position="156"/>
    </location>
</feature>
<dbReference type="InterPro" id="IPR036388">
    <property type="entry name" value="WH-like_DNA-bd_sf"/>
</dbReference>
<name>A0A2R8APP4_9RHOB</name>
<dbReference type="GO" id="GO:0003700">
    <property type="term" value="F:DNA-binding transcription factor activity"/>
    <property type="evidence" value="ECO:0007669"/>
    <property type="project" value="InterPro"/>
</dbReference>
<accession>A0A2R8APP4</accession>
<dbReference type="InterPro" id="IPR000835">
    <property type="entry name" value="HTH_MarR-typ"/>
</dbReference>
<dbReference type="EMBL" id="OMOJ01000001">
    <property type="protein sequence ID" value="SPF78046.1"/>
    <property type="molecule type" value="Genomic_DNA"/>
</dbReference>
<dbReference type="PRINTS" id="PR00598">
    <property type="entry name" value="HTHMARR"/>
</dbReference>
<dbReference type="GO" id="GO:0006950">
    <property type="term" value="P:response to stress"/>
    <property type="evidence" value="ECO:0007669"/>
    <property type="project" value="TreeGrafter"/>
</dbReference>
<dbReference type="PANTHER" id="PTHR33164">
    <property type="entry name" value="TRANSCRIPTIONAL REGULATOR, MARR FAMILY"/>
    <property type="match status" value="1"/>
</dbReference>
<organism evidence="2 3">
    <name type="scientific">Pseudoprimorskyibacter insulae</name>
    <dbReference type="NCBI Taxonomy" id="1695997"/>
    <lineage>
        <taxon>Bacteria</taxon>
        <taxon>Pseudomonadati</taxon>
        <taxon>Pseudomonadota</taxon>
        <taxon>Alphaproteobacteria</taxon>
        <taxon>Rhodobacterales</taxon>
        <taxon>Paracoccaceae</taxon>
        <taxon>Pseudoprimorskyibacter</taxon>
    </lineage>
</organism>
<gene>
    <name evidence="2" type="primary">slyA_2</name>
    <name evidence="2" type="ORF">PRI8871_00635</name>
</gene>
<dbReference type="SUPFAM" id="SSF46785">
    <property type="entry name" value="Winged helix' DNA-binding domain"/>
    <property type="match status" value="1"/>
</dbReference>
<reference evidence="3" key="1">
    <citation type="submission" date="2018-03" db="EMBL/GenBank/DDBJ databases">
        <authorList>
            <person name="Rodrigo-Torres L."/>
            <person name="Arahal R. D."/>
            <person name="Lucena T."/>
        </authorList>
    </citation>
    <scope>NUCLEOTIDE SEQUENCE [LARGE SCALE GENOMIC DNA]</scope>
    <source>
        <strain evidence="3">CECT 8871</strain>
    </source>
</reference>
<keyword evidence="3" id="KW-1185">Reference proteome</keyword>
<dbReference type="SMART" id="SM00347">
    <property type="entry name" value="HTH_MARR"/>
    <property type="match status" value="1"/>
</dbReference>
<evidence type="ECO:0000313" key="3">
    <source>
        <dbReference type="Proteomes" id="UP000244904"/>
    </source>
</evidence>
<dbReference type="PANTHER" id="PTHR33164:SF89">
    <property type="entry name" value="MARR FAMILY REGULATORY PROTEIN"/>
    <property type="match status" value="1"/>
</dbReference>
<dbReference type="RefSeq" id="WP_108884723.1">
    <property type="nucleotide sequence ID" value="NZ_OMOJ01000001.1"/>
</dbReference>
<dbReference type="PROSITE" id="PS50995">
    <property type="entry name" value="HTH_MARR_2"/>
    <property type="match status" value="1"/>
</dbReference>
<dbReference type="AlphaFoldDB" id="A0A2R8APP4"/>
<proteinExistence type="predicted"/>
<protein>
    <submittedName>
        <fullName evidence="2">Transcriptional regulator SlyA</fullName>
    </submittedName>
</protein>
<dbReference type="Pfam" id="PF01047">
    <property type="entry name" value="MarR"/>
    <property type="match status" value="1"/>
</dbReference>
<dbReference type="Proteomes" id="UP000244904">
    <property type="component" value="Unassembled WGS sequence"/>
</dbReference>
<dbReference type="OrthoDB" id="8077146at2"/>
<sequence length="163" mass="18151">MAGSDKIAKLPGTPPGRISDETLRQFIGYYMKRAYNVIQSDLVNALKPYELRLVTYSALVIIHDNPGLRQSQLADVLAIERPNLVVIVDELEQRDLIVRDRSAVDRRAYALRVTKAGAALYDAATKAVQDHEDKFCAGMSPEQRATVLDAMNSIWNMKTEASS</sequence>
<evidence type="ECO:0000259" key="1">
    <source>
        <dbReference type="PROSITE" id="PS50995"/>
    </source>
</evidence>
<dbReference type="InterPro" id="IPR036390">
    <property type="entry name" value="WH_DNA-bd_sf"/>
</dbReference>